<organism evidence="1 2">
    <name type="scientific">Paludibacter jiangxiensis</name>
    <dbReference type="NCBI Taxonomy" id="681398"/>
    <lineage>
        <taxon>Bacteria</taxon>
        <taxon>Pseudomonadati</taxon>
        <taxon>Bacteroidota</taxon>
        <taxon>Bacteroidia</taxon>
        <taxon>Bacteroidales</taxon>
        <taxon>Paludibacteraceae</taxon>
        <taxon>Paludibacter</taxon>
    </lineage>
</organism>
<accession>A0A161L9N5</accession>
<dbReference type="EMBL" id="BDCR01000004">
    <property type="protein sequence ID" value="GAT64254.1"/>
    <property type="molecule type" value="Genomic_DNA"/>
</dbReference>
<sequence>MNQRVITIFQDFKVSGYDETQIPAGYVVKQIISSAIDNANHISSSTIKNPRLAITLLLEKNEK</sequence>
<comment type="caution">
    <text evidence="1">The sequence shown here is derived from an EMBL/GenBank/DDBJ whole genome shotgun (WGS) entry which is preliminary data.</text>
</comment>
<dbReference type="AlphaFoldDB" id="A0A161L9N5"/>
<protein>
    <submittedName>
        <fullName evidence="1">Uncharacterized protein</fullName>
    </submittedName>
</protein>
<gene>
    <name evidence="1" type="ORF">PJIAN_4804</name>
</gene>
<dbReference type="Proteomes" id="UP000076586">
    <property type="component" value="Unassembled WGS sequence"/>
</dbReference>
<keyword evidence="2" id="KW-1185">Reference proteome</keyword>
<reference evidence="2" key="2">
    <citation type="journal article" date="2017" name="Genome Announc.">
        <title>Draft genome sequence of Paludibacter jiangxiensis NM7(T), a propionate-producing fermentative bacterium.</title>
        <authorList>
            <person name="Qiu Y.-L."/>
            <person name="Tourlousse D.M."/>
            <person name="Matsuura N."/>
            <person name="Ohashi A."/>
            <person name="Sekiguchi Y."/>
        </authorList>
    </citation>
    <scope>NUCLEOTIDE SEQUENCE [LARGE SCALE GENOMIC DNA]</scope>
    <source>
        <strain evidence="2">NM7</strain>
    </source>
</reference>
<reference evidence="2" key="1">
    <citation type="submission" date="2016-04" db="EMBL/GenBank/DDBJ databases">
        <title>Draft genome sequence of Paludibacter jiangxiensis strain NM7.</title>
        <authorList>
            <person name="Qiu Y."/>
            <person name="Matsuura N."/>
            <person name="Ohashi A."/>
            <person name="Tourlousse M.D."/>
            <person name="Sekiguchi Y."/>
        </authorList>
    </citation>
    <scope>NUCLEOTIDE SEQUENCE [LARGE SCALE GENOMIC DNA]</scope>
    <source>
        <strain evidence="2">NM7</strain>
    </source>
</reference>
<proteinExistence type="predicted"/>
<evidence type="ECO:0000313" key="2">
    <source>
        <dbReference type="Proteomes" id="UP000076586"/>
    </source>
</evidence>
<name>A0A161L9N5_9BACT</name>
<evidence type="ECO:0000313" key="1">
    <source>
        <dbReference type="EMBL" id="GAT64254.1"/>
    </source>
</evidence>